<gene>
    <name evidence="2" type="ORF">J2X05_004303</name>
</gene>
<reference evidence="2 3" key="1">
    <citation type="submission" date="2023-07" db="EMBL/GenBank/DDBJ databases">
        <title>Sorghum-associated microbial communities from plants grown in Nebraska, USA.</title>
        <authorList>
            <person name="Schachtman D."/>
        </authorList>
    </citation>
    <scope>NUCLEOTIDE SEQUENCE [LARGE SCALE GENOMIC DNA]</scope>
    <source>
        <strain evidence="2 3">BE190</strain>
    </source>
</reference>
<dbReference type="Proteomes" id="UP001253595">
    <property type="component" value="Unassembled WGS sequence"/>
</dbReference>
<protein>
    <submittedName>
        <fullName evidence="2">Uncharacterized protein</fullName>
    </submittedName>
</protein>
<feature type="transmembrane region" description="Helical" evidence="1">
    <location>
        <begin position="56"/>
        <end position="79"/>
    </location>
</feature>
<evidence type="ECO:0000256" key="1">
    <source>
        <dbReference type="SAM" id="Phobius"/>
    </source>
</evidence>
<feature type="transmembrane region" description="Helical" evidence="1">
    <location>
        <begin position="7"/>
        <end position="24"/>
    </location>
</feature>
<dbReference type="RefSeq" id="WP_310076387.1">
    <property type="nucleotide sequence ID" value="NZ_JAVDVX010000018.1"/>
</dbReference>
<evidence type="ECO:0000313" key="3">
    <source>
        <dbReference type="Proteomes" id="UP001253595"/>
    </source>
</evidence>
<keyword evidence="1" id="KW-0812">Transmembrane</keyword>
<keyword evidence="3" id="KW-1185">Reference proteome</keyword>
<proteinExistence type="predicted"/>
<sequence>MKNSTAIRFLAYTAFFIIPTISLINCNSWSANTGSINQCFLEVEFLKAIAESLWGLIYISAFLVFTPLMLIIAIVILAVEFTASKFK</sequence>
<evidence type="ECO:0000313" key="2">
    <source>
        <dbReference type="EMBL" id="MDR7092257.1"/>
    </source>
</evidence>
<accession>A0ABU1V4F0</accession>
<name>A0ABU1V4F0_9GAMM</name>
<organism evidence="2 3">
    <name type="scientific">Cellvibrio fibrivorans</name>
    <dbReference type="NCBI Taxonomy" id="126350"/>
    <lineage>
        <taxon>Bacteria</taxon>
        <taxon>Pseudomonadati</taxon>
        <taxon>Pseudomonadota</taxon>
        <taxon>Gammaproteobacteria</taxon>
        <taxon>Cellvibrionales</taxon>
        <taxon>Cellvibrionaceae</taxon>
        <taxon>Cellvibrio</taxon>
    </lineage>
</organism>
<keyword evidence="1" id="KW-1133">Transmembrane helix</keyword>
<dbReference type="EMBL" id="JAVDVX010000018">
    <property type="protein sequence ID" value="MDR7092257.1"/>
    <property type="molecule type" value="Genomic_DNA"/>
</dbReference>
<keyword evidence="1" id="KW-0472">Membrane</keyword>
<comment type="caution">
    <text evidence="2">The sequence shown here is derived from an EMBL/GenBank/DDBJ whole genome shotgun (WGS) entry which is preliminary data.</text>
</comment>